<organism evidence="1 2">
    <name type="scientific">Cerrena zonata</name>
    <dbReference type="NCBI Taxonomy" id="2478898"/>
    <lineage>
        <taxon>Eukaryota</taxon>
        <taxon>Fungi</taxon>
        <taxon>Dikarya</taxon>
        <taxon>Basidiomycota</taxon>
        <taxon>Agaricomycotina</taxon>
        <taxon>Agaricomycetes</taxon>
        <taxon>Polyporales</taxon>
        <taxon>Cerrenaceae</taxon>
        <taxon>Cerrena</taxon>
    </lineage>
</organism>
<dbReference type="InterPro" id="IPR023214">
    <property type="entry name" value="HAD_sf"/>
</dbReference>
<keyword evidence="2" id="KW-1185">Reference proteome</keyword>
<comment type="caution">
    <text evidence="1">The sequence shown here is derived from an EMBL/GenBank/DDBJ whole genome shotgun (WGS) entry which is preliminary data.</text>
</comment>
<protein>
    <submittedName>
        <fullName evidence="1">High affinity Ca2+/Mn2+ P-type ATPase-like protein</fullName>
    </submittedName>
</protein>
<dbReference type="GO" id="GO:0005524">
    <property type="term" value="F:ATP binding"/>
    <property type="evidence" value="ECO:0007669"/>
    <property type="project" value="InterPro"/>
</dbReference>
<dbReference type="GO" id="GO:0016020">
    <property type="term" value="C:membrane"/>
    <property type="evidence" value="ECO:0007669"/>
    <property type="project" value="InterPro"/>
</dbReference>
<dbReference type="Pfam" id="PF08282">
    <property type="entry name" value="Hydrolase_3"/>
    <property type="match status" value="1"/>
</dbReference>
<dbReference type="PRINTS" id="PR00119">
    <property type="entry name" value="CATATPASE"/>
</dbReference>
<dbReference type="NCBIfam" id="TIGR01494">
    <property type="entry name" value="ATPase_P-type"/>
    <property type="match status" value="1"/>
</dbReference>
<dbReference type="PANTHER" id="PTHR42861">
    <property type="entry name" value="CALCIUM-TRANSPORTING ATPASE"/>
    <property type="match status" value="1"/>
</dbReference>
<dbReference type="AlphaFoldDB" id="A0AAW0FEC3"/>
<reference evidence="1 2" key="1">
    <citation type="submission" date="2022-09" db="EMBL/GenBank/DDBJ databases">
        <authorList>
            <person name="Palmer J.M."/>
        </authorList>
    </citation>
    <scope>NUCLEOTIDE SEQUENCE [LARGE SCALE GENOMIC DNA]</scope>
    <source>
        <strain evidence="1 2">DSM 7382</strain>
    </source>
</reference>
<dbReference type="GO" id="GO:0006812">
    <property type="term" value="P:monoatomic cation transport"/>
    <property type="evidence" value="ECO:0007669"/>
    <property type="project" value="UniProtKB-ARBA"/>
</dbReference>
<dbReference type="PRINTS" id="PR00120">
    <property type="entry name" value="HATPASE"/>
</dbReference>
<dbReference type="Gene3D" id="3.40.50.1000">
    <property type="entry name" value="HAD superfamily/HAD-like"/>
    <property type="match status" value="1"/>
</dbReference>
<evidence type="ECO:0000313" key="2">
    <source>
        <dbReference type="Proteomes" id="UP001385951"/>
    </source>
</evidence>
<gene>
    <name evidence="1" type="primary">PMR1</name>
    <name evidence="1" type="ORF">QCA50_019461</name>
</gene>
<dbReference type="SUPFAM" id="SSF56784">
    <property type="entry name" value="HAD-like"/>
    <property type="match status" value="1"/>
</dbReference>
<dbReference type="InterPro" id="IPR036412">
    <property type="entry name" value="HAD-like_sf"/>
</dbReference>
<name>A0AAW0FEC3_9APHY</name>
<evidence type="ECO:0000313" key="1">
    <source>
        <dbReference type="EMBL" id="KAK7677552.1"/>
    </source>
</evidence>
<dbReference type="GO" id="GO:0016887">
    <property type="term" value="F:ATP hydrolysis activity"/>
    <property type="evidence" value="ECO:0007669"/>
    <property type="project" value="InterPro"/>
</dbReference>
<sequence length="146" mass="15657">MGTLVRDGHGSGIVVSTGHKTEFGVVFEMMSSIEKPKTPLQHAMDKLDTLTEESLSAAIHNVSVFARTTPEHKVTIVKALQRRGDIVAMTGDGVNDAPALKLADIGIAMGKNGTDVAKEASDMVLTDDDFSTILNAIEEEMILIDY</sequence>
<dbReference type="Proteomes" id="UP001385951">
    <property type="component" value="Unassembled WGS sequence"/>
</dbReference>
<dbReference type="Gene3D" id="2.70.150.10">
    <property type="entry name" value="Calcium-transporting ATPase, cytoplasmic transduction domain A"/>
    <property type="match status" value="1"/>
</dbReference>
<accession>A0AAW0FEC3</accession>
<dbReference type="InterPro" id="IPR001757">
    <property type="entry name" value="P_typ_ATPase"/>
</dbReference>
<dbReference type="EMBL" id="JASBNA010000086">
    <property type="protein sequence ID" value="KAK7677552.1"/>
    <property type="molecule type" value="Genomic_DNA"/>
</dbReference>
<proteinExistence type="predicted"/>
<dbReference type="Gene3D" id="1.20.1110.10">
    <property type="entry name" value="Calcium-transporting ATPase, transmembrane domain"/>
    <property type="match status" value="1"/>
</dbReference>